<feature type="transmembrane region" description="Helical" evidence="2">
    <location>
        <begin position="114"/>
        <end position="138"/>
    </location>
</feature>
<proteinExistence type="predicted"/>
<comment type="caution">
    <text evidence="3">The sequence shown here is derived from an EMBL/GenBank/DDBJ whole genome shotgun (WGS) entry which is preliminary data.</text>
</comment>
<feature type="region of interest" description="Disordered" evidence="1">
    <location>
        <begin position="1"/>
        <end position="41"/>
    </location>
</feature>
<evidence type="ECO:0000313" key="3">
    <source>
        <dbReference type="EMBL" id="KTB35881.1"/>
    </source>
</evidence>
<accession>A0A0W0FHQ1</accession>
<reference evidence="3 4" key="1">
    <citation type="submission" date="2015-12" db="EMBL/GenBank/DDBJ databases">
        <title>Draft genome sequence of Moniliophthora roreri, the causal agent of frosty pod rot of cacao.</title>
        <authorList>
            <person name="Aime M.C."/>
            <person name="Diaz-Valderrama J.R."/>
            <person name="Kijpornyongpan T."/>
            <person name="Phillips-Mora W."/>
        </authorList>
    </citation>
    <scope>NUCLEOTIDE SEQUENCE [LARGE SCALE GENOMIC DNA]</scope>
    <source>
        <strain evidence="3 4">MCA 2952</strain>
    </source>
</reference>
<evidence type="ECO:0000256" key="1">
    <source>
        <dbReference type="SAM" id="MobiDB-lite"/>
    </source>
</evidence>
<dbReference type="AlphaFoldDB" id="A0A0W0FHQ1"/>
<feature type="transmembrane region" description="Helical" evidence="2">
    <location>
        <begin position="144"/>
        <end position="164"/>
    </location>
</feature>
<dbReference type="Proteomes" id="UP000054988">
    <property type="component" value="Unassembled WGS sequence"/>
</dbReference>
<sequence length="172" mass="18554">MQTGSGDSGSPKGKDTDPTPSSSNDTPKRVDSTKSDTRNLVDDATSPDVNIIPEGRLKACLVVLGIMCCYLTMVFEIMGYELFQAYYQRTILRDYSSSSISWIGSVQERIRTRIVGVLVGFSNGIIVVLLAPTLSQWFKEKRAFALGVALSGTSIGGTVLPIVVRKLLACVG</sequence>
<feature type="compositionally biased region" description="Low complexity" evidence="1">
    <location>
        <begin position="1"/>
        <end position="11"/>
    </location>
</feature>
<gene>
    <name evidence="3" type="ORF">WG66_11553</name>
</gene>
<dbReference type="InterPro" id="IPR036259">
    <property type="entry name" value="MFS_trans_sf"/>
</dbReference>
<evidence type="ECO:0000313" key="4">
    <source>
        <dbReference type="Proteomes" id="UP000054988"/>
    </source>
</evidence>
<dbReference type="EMBL" id="LATX01001964">
    <property type="protein sequence ID" value="KTB35881.1"/>
    <property type="molecule type" value="Genomic_DNA"/>
</dbReference>
<keyword evidence="2" id="KW-0472">Membrane</keyword>
<keyword evidence="2" id="KW-1133">Transmembrane helix</keyword>
<name>A0A0W0FHQ1_MONRR</name>
<evidence type="ECO:0000256" key="2">
    <source>
        <dbReference type="SAM" id="Phobius"/>
    </source>
</evidence>
<feature type="transmembrane region" description="Helical" evidence="2">
    <location>
        <begin position="61"/>
        <end position="83"/>
    </location>
</feature>
<organism evidence="3 4">
    <name type="scientific">Moniliophthora roreri</name>
    <name type="common">Frosty pod rot fungus</name>
    <name type="synonym">Monilia roreri</name>
    <dbReference type="NCBI Taxonomy" id="221103"/>
    <lineage>
        <taxon>Eukaryota</taxon>
        <taxon>Fungi</taxon>
        <taxon>Dikarya</taxon>
        <taxon>Basidiomycota</taxon>
        <taxon>Agaricomycotina</taxon>
        <taxon>Agaricomycetes</taxon>
        <taxon>Agaricomycetidae</taxon>
        <taxon>Agaricales</taxon>
        <taxon>Marasmiineae</taxon>
        <taxon>Marasmiaceae</taxon>
        <taxon>Moniliophthora</taxon>
    </lineage>
</organism>
<dbReference type="SUPFAM" id="SSF103473">
    <property type="entry name" value="MFS general substrate transporter"/>
    <property type="match status" value="1"/>
</dbReference>
<keyword evidence="2" id="KW-0812">Transmembrane</keyword>
<protein>
    <submittedName>
        <fullName evidence="3">Uncharacterized protein</fullName>
    </submittedName>
</protein>
<feature type="compositionally biased region" description="Basic and acidic residues" evidence="1">
    <location>
        <begin position="26"/>
        <end position="41"/>
    </location>
</feature>